<protein>
    <recommendedName>
        <fullName evidence="3">Beta-hydroxyacyl-ACP dehydratase</fullName>
    </recommendedName>
</protein>
<evidence type="ECO:0000313" key="2">
    <source>
        <dbReference type="EMBL" id="SVB52785.1"/>
    </source>
</evidence>
<dbReference type="InterPro" id="IPR013114">
    <property type="entry name" value="FabA_FabZ"/>
</dbReference>
<dbReference type="GO" id="GO:0016829">
    <property type="term" value="F:lyase activity"/>
    <property type="evidence" value="ECO:0007669"/>
    <property type="project" value="UniProtKB-KW"/>
</dbReference>
<dbReference type="InterPro" id="IPR029069">
    <property type="entry name" value="HotDog_dom_sf"/>
</dbReference>
<sequence length="130" mass="14492">MLLIDELINIKKLFSATAIVNVKKDSFFVQGHFPGQPVMPGVLIVEAFGQAAAALTAHGIDKSKYENKLVFLMSVDKARFRNPVMPDCKLELNIEAIRSHGRVWKYKGEAFVNGKKMADAQWSATIVDKK</sequence>
<dbReference type="EMBL" id="UINC01045707">
    <property type="protein sequence ID" value="SVB52785.1"/>
    <property type="molecule type" value="Genomic_DNA"/>
</dbReference>
<dbReference type="PANTHER" id="PTHR30272">
    <property type="entry name" value="3-HYDROXYACYL-[ACYL-CARRIER-PROTEIN] DEHYDRATASE"/>
    <property type="match status" value="1"/>
</dbReference>
<proteinExistence type="predicted"/>
<gene>
    <name evidence="2" type="ORF">METZ01_LOCUS205639</name>
</gene>
<evidence type="ECO:0008006" key="3">
    <source>
        <dbReference type="Google" id="ProtNLM"/>
    </source>
</evidence>
<dbReference type="NCBIfam" id="NF000582">
    <property type="entry name" value="PRK00006.1"/>
    <property type="match status" value="1"/>
</dbReference>
<evidence type="ECO:0000256" key="1">
    <source>
        <dbReference type="ARBA" id="ARBA00023239"/>
    </source>
</evidence>
<dbReference type="AlphaFoldDB" id="A0A382EQY5"/>
<dbReference type="Gene3D" id="3.10.129.10">
    <property type="entry name" value="Hotdog Thioesterase"/>
    <property type="match status" value="1"/>
</dbReference>
<dbReference type="PANTHER" id="PTHR30272:SF1">
    <property type="entry name" value="3-HYDROXYACYL-[ACYL-CARRIER-PROTEIN] DEHYDRATASE"/>
    <property type="match status" value="1"/>
</dbReference>
<reference evidence="2" key="1">
    <citation type="submission" date="2018-05" db="EMBL/GenBank/DDBJ databases">
        <authorList>
            <person name="Lanie J.A."/>
            <person name="Ng W.-L."/>
            <person name="Kazmierczak K.M."/>
            <person name="Andrzejewski T.M."/>
            <person name="Davidsen T.M."/>
            <person name="Wayne K.J."/>
            <person name="Tettelin H."/>
            <person name="Glass J.I."/>
            <person name="Rusch D."/>
            <person name="Podicherti R."/>
            <person name="Tsui H.-C.T."/>
            <person name="Winkler M.E."/>
        </authorList>
    </citation>
    <scope>NUCLEOTIDE SEQUENCE</scope>
</reference>
<dbReference type="Pfam" id="PF07977">
    <property type="entry name" value="FabA"/>
    <property type="match status" value="1"/>
</dbReference>
<dbReference type="CDD" id="cd01288">
    <property type="entry name" value="FabZ"/>
    <property type="match status" value="1"/>
</dbReference>
<organism evidence="2">
    <name type="scientific">marine metagenome</name>
    <dbReference type="NCBI Taxonomy" id="408172"/>
    <lineage>
        <taxon>unclassified sequences</taxon>
        <taxon>metagenomes</taxon>
        <taxon>ecological metagenomes</taxon>
    </lineage>
</organism>
<keyword evidence="1" id="KW-0456">Lyase</keyword>
<accession>A0A382EQY5</accession>
<name>A0A382EQY5_9ZZZZ</name>
<dbReference type="SUPFAM" id="SSF54637">
    <property type="entry name" value="Thioesterase/thiol ester dehydrase-isomerase"/>
    <property type="match status" value="1"/>
</dbReference>